<dbReference type="Proteomes" id="UP000008206">
    <property type="component" value="Chromosome"/>
</dbReference>
<dbReference type="AlphaFoldDB" id="E0U8Q1"/>
<dbReference type="EMBL" id="CP002198">
    <property type="protein sequence ID" value="ADN14915.1"/>
    <property type="molecule type" value="Genomic_DNA"/>
</dbReference>
<dbReference type="HOGENOM" id="CLU_2286839_0_0_3"/>
<sequence>MNNEAANKARYLLEITKEIMEEHEASFAIVPIEYLHMCVSSMLCLCTFEEVPLDAKHRHLMIAQNIAQRLLHVAPELEEIYQELFKDFPKMYHPQKPTLNLG</sequence>
<evidence type="ECO:0000313" key="2">
    <source>
        <dbReference type="Proteomes" id="UP000008206"/>
    </source>
</evidence>
<evidence type="ECO:0000313" key="1">
    <source>
        <dbReference type="EMBL" id="ADN14915.1"/>
    </source>
</evidence>
<reference evidence="2" key="1">
    <citation type="journal article" date="2011" name="MBio">
        <title>Novel metabolic attributes of the genus Cyanothece, comprising a group of unicellular nitrogen-fixing Cyanobacteria.</title>
        <authorList>
            <person name="Bandyopadhyay A."/>
            <person name="Elvitigala T."/>
            <person name="Welsh E."/>
            <person name="Stockel J."/>
            <person name="Liberton M."/>
            <person name="Min H."/>
            <person name="Sherman L.A."/>
            <person name="Pakrasi H.B."/>
        </authorList>
    </citation>
    <scope>NUCLEOTIDE SEQUENCE [LARGE SCALE GENOMIC DNA]</scope>
    <source>
        <strain evidence="2">PCC 7822</strain>
    </source>
</reference>
<dbReference type="STRING" id="497965.Cyan7822_2958"/>
<keyword evidence="2" id="KW-1185">Reference proteome</keyword>
<dbReference type="KEGG" id="cyj:Cyan7822_2958"/>
<name>E0U8Q1_GLOV7</name>
<accession>E0U8Q1</accession>
<organism evidence="1 2">
    <name type="scientific">Gloeothece verrucosa (strain PCC 7822)</name>
    <name type="common">Cyanothece sp. (strain PCC 7822)</name>
    <dbReference type="NCBI Taxonomy" id="497965"/>
    <lineage>
        <taxon>Bacteria</taxon>
        <taxon>Bacillati</taxon>
        <taxon>Cyanobacteriota</taxon>
        <taxon>Cyanophyceae</taxon>
        <taxon>Oscillatoriophycideae</taxon>
        <taxon>Chroococcales</taxon>
        <taxon>Aphanothecaceae</taxon>
        <taxon>Gloeothece</taxon>
        <taxon>Gloeothece verrucosa</taxon>
    </lineage>
</organism>
<gene>
    <name evidence="1" type="ordered locus">Cyan7822_2958</name>
</gene>
<proteinExistence type="predicted"/>
<protein>
    <submittedName>
        <fullName evidence="1">Uncharacterized protein</fullName>
    </submittedName>
</protein>
<dbReference type="RefSeq" id="WP_013323008.1">
    <property type="nucleotide sequence ID" value="NC_014501.1"/>
</dbReference>